<dbReference type="Pfam" id="PF09822">
    <property type="entry name" value="ABC_transp_aux"/>
    <property type="match status" value="1"/>
</dbReference>
<dbReference type="Pfam" id="PF12679">
    <property type="entry name" value="ABC2_membrane_2"/>
    <property type="match status" value="1"/>
</dbReference>
<dbReference type="AlphaFoldDB" id="A0A413IKX3"/>
<dbReference type="GO" id="GO:0005886">
    <property type="term" value="C:plasma membrane"/>
    <property type="evidence" value="ECO:0007669"/>
    <property type="project" value="UniProtKB-SubCell"/>
</dbReference>
<dbReference type="InterPro" id="IPR019196">
    <property type="entry name" value="ABC_transp_unknown"/>
</dbReference>
<keyword evidence="1" id="KW-1133">Transmembrane helix</keyword>
<organism evidence="3 4">
    <name type="scientific">Butyricimonas virosa</name>
    <dbReference type="NCBI Taxonomy" id="544645"/>
    <lineage>
        <taxon>Bacteria</taxon>
        <taxon>Pseudomonadati</taxon>
        <taxon>Bacteroidota</taxon>
        <taxon>Bacteroidia</taxon>
        <taxon>Bacteroidales</taxon>
        <taxon>Odoribacteraceae</taxon>
        <taxon>Butyricimonas</taxon>
    </lineage>
</organism>
<dbReference type="InterPro" id="IPR029062">
    <property type="entry name" value="Class_I_gatase-like"/>
</dbReference>
<name>A0A413IKX3_9BACT</name>
<evidence type="ECO:0000256" key="1">
    <source>
        <dbReference type="SAM" id="Phobius"/>
    </source>
</evidence>
<sequence length="774" mass="87830">MRNVYRIAKTELRMLFCSPIMWVLLLIFVMQASGIFSGLCWRIAHNNEWGDGYFSPGSFGFIMGMWMSTCGSLHFYIPLLTMGLISRELSTGSIKLLYSSPISNAQIVLGKFFSTVMFAVILCVVLLLYVFVAGNIIEAFQWQATLVGLLGIFLLACTYISIGLFVSSLTSYQFVAALGTYLLLALLLAVGGWWQEYDVVRDITYWLSISGRAYTFVAGMICSEDLIYFPAVTVMFLLLTIIRLNSKRQTISALKVFSQYAGVVVGISAIAYFSSRPMLRGYYDATTRKDNTLTQQSQEVMKKLDGELKITGYANLFNTRYRDVAFPYFVQQNRETFRLFERFKPDMKLKMVYYYDSITVDDRVGAAYSFDEICRTMPDKTMRERAEAMAKRYRSPFRIFKSPEELKARGVDLRGERTTNWLLEWKDRKVWLRSYPGEVNHTLPLEREISAALKGLVTKLHKVAIATGHGMRQFSTTLPGSYHDIAIEKDKRNSLINQGFNPVEIDLNTRVADDVDVLIVADMQEPLTETEYASLKEYVDRGGNLIILGEQKRRAIMNPLLEDLLGMRLLDGILVQYRLPGLRPDVFISRARPVAASLSYLLDDLTLSMPSASGLEQTAERGFTYTPLFCSDTIVPELNDRQRENRSYAAWNEMESVDIDAGRLICNPAAGEVAKEYCTVAALSRKVGDKEQRIIVSGDADCLGNEEVTLMRGGNYFFGLAALHYLTNNEMPFDVRRPEAKDVRCHLTMKQYGWINRIFTKFLPLLLLGFAVTI</sequence>
<dbReference type="RefSeq" id="WP_117775300.1">
    <property type="nucleotide sequence ID" value="NZ_QSCR01000025.1"/>
</dbReference>
<dbReference type="EMBL" id="QSCR01000025">
    <property type="protein sequence ID" value="RGY15181.1"/>
    <property type="molecule type" value="Genomic_DNA"/>
</dbReference>
<feature type="transmembrane region" description="Helical" evidence="1">
    <location>
        <begin position="172"/>
        <end position="191"/>
    </location>
</feature>
<dbReference type="Proteomes" id="UP000286063">
    <property type="component" value="Unassembled WGS sequence"/>
</dbReference>
<reference evidence="3 4" key="1">
    <citation type="submission" date="2018-08" db="EMBL/GenBank/DDBJ databases">
        <title>A genome reference for cultivated species of the human gut microbiota.</title>
        <authorList>
            <person name="Zou Y."/>
            <person name="Xue W."/>
            <person name="Luo G."/>
        </authorList>
    </citation>
    <scope>NUCLEOTIDE SEQUENCE [LARGE SCALE GENOMIC DNA]</scope>
    <source>
        <strain evidence="3 4">OF02-7</strain>
    </source>
</reference>
<feature type="transmembrane region" description="Helical" evidence="1">
    <location>
        <begin position="144"/>
        <end position="166"/>
    </location>
</feature>
<dbReference type="OrthoDB" id="9794512at2"/>
<feature type="transmembrane region" description="Helical" evidence="1">
    <location>
        <begin position="20"/>
        <end position="41"/>
    </location>
</feature>
<dbReference type="SUPFAM" id="SSF52317">
    <property type="entry name" value="Class I glutamine amidotransferase-like"/>
    <property type="match status" value="1"/>
</dbReference>
<protein>
    <submittedName>
        <fullName evidence="3">ABC transporter</fullName>
    </submittedName>
</protein>
<evidence type="ECO:0000259" key="2">
    <source>
        <dbReference type="Pfam" id="PF09822"/>
    </source>
</evidence>
<feature type="domain" description="ABC-type uncharacterised transport system" evidence="2">
    <location>
        <begin position="462"/>
        <end position="551"/>
    </location>
</feature>
<gene>
    <name evidence="3" type="ORF">DXA50_13205</name>
</gene>
<feature type="transmembrane region" description="Helical" evidence="1">
    <location>
        <begin position="53"/>
        <end position="77"/>
    </location>
</feature>
<feature type="transmembrane region" description="Helical" evidence="1">
    <location>
        <begin position="256"/>
        <end position="274"/>
    </location>
</feature>
<dbReference type="GO" id="GO:0140359">
    <property type="term" value="F:ABC-type transporter activity"/>
    <property type="evidence" value="ECO:0007669"/>
    <property type="project" value="InterPro"/>
</dbReference>
<evidence type="ECO:0000313" key="4">
    <source>
        <dbReference type="Proteomes" id="UP000286063"/>
    </source>
</evidence>
<keyword evidence="1" id="KW-0472">Membrane</keyword>
<evidence type="ECO:0000313" key="3">
    <source>
        <dbReference type="EMBL" id="RGY15181.1"/>
    </source>
</evidence>
<keyword evidence="1" id="KW-0812">Transmembrane</keyword>
<accession>A0A413IKX3</accession>
<feature type="transmembrane region" description="Helical" evidence="1">
    <location>
        <begin position="227"/>
        <end position="244"/>
    </location>
</feature>
<proteinExistence type="predicted"/>
<feature type="transmembrane region" description="Helical" evidence="1">
    <location>
        <begin position="112"/>
        <end position="132"/>
    </location>
</feature>
<comment type="caution">
    <text evidence="3">The sequence shown here is derived from an EMBL/GenBank/DDBJ whole genome shotgun (WGS) entry which is preliminary data.</text>
</comment>